<accession>A0A922DPB7</accession>
<evidence type="ECO:0000313" key="1">
    <source>
        <dbReference type="EMBL" id="KAG6687915.1"/>
    </source>
</evidence>
<name>A0A922DPB7_CARIL</name>
<reference evidence="1" key="1">
    <citation type="submission" date="2021-01" db="EMBL/GenBank/DDBJ databases">
        <authorList>
            <person name="Lovell J.T."/>
            <person name="Bentley N."/>
            <person name="Bhattarai G."/>
            <person name="Jenkins J.W."/>
            <person name="Sreedasyam A."/>
            <person name="Alarcon Y."/>
            <person name="Bock C."/>
            <person name="Boston L."/>
            <person name="Carlson J."/>
            <person name="Cervantes K."/>
            <person name="Clermont K."/>
            <person name="Krom N."/>
            <person name="Kubenka K."/>
            <person name="Mamidi S."/>
            <person name="Mattison C."/>
            <person name="Monteros M."/>
            <person name="Pisani C."/>
            <person name="Plott C."/>
            <person name="Rajasekar S."/>
            <person name="Rhein H.S."/>
            <person name="Rohla C."/>
            <person name="Song M."/>
            <person name="Hilaire R.S."/>
            <person name="Shu S."/>
            <person name="Wells L."/>
            <person name="Wang X."/>
            <person name="Webber J."/>
            <person name="Heerema R.J."/>
            <person name="Klein P."/>
            <person name="Conner P."/>
            <person name="Grauke L."/>
            <person name="Grimwood J."/>
            <person name="Schmutz J."/>
            <person name="Randall J.J."/>
        </authorList>
    </citation>
    <scope>NUCLEOTIDE SEQUENCE</scope>
    <source>
        <tissue evidence="1">Leaf</tissue>
    </source>
</reference>
<gene>
    <name evidence="1" type="ORF">I3842_11G097900</name>
</gene>
<protein>
    <submittedName>
        <fullName evidence="1">Uncharacterized protein</fullName>
    </submittedName>
</protein>
<dbReference type="EMBL" id="CM031835">
    <property type="protein sequence ID" value="KAG6687915.1"/>
    <property type="molecule type" value="Genomic_DNA"/>
</dbReference>
<dbReference type="Proteomes" id="UP000811246">
    <property type="component" value="Chromosome 11"/>
</dbReference>
<evidence type="ECO:0000313" key="2">
    <source>
        <dbReference type="Proteomes" id="UP000811246"/>
    </source>
</evidence>
<sequence>MERILRAAENLTKPLSSFPASDLLLAPRISVDDVALVVINAISDDDFFGIFTIEQIKEAAKKVRV</sequence>
<proteinExistence type="predicted"/>
<organism evidence="1 2">
    <name type="scientific">Carya illinoinensis</name>
    <name type="common">Pecan</name>
    <dbReference type="NCBI Taxonomy" id="32201"/>
    <lineage>
        <taxon>Eukaryota</taxon>
        <taxon>Viridiplantae</taxon>
        <taxon>Streptophyta</taxon>
        <taxon>Embryophyta</taxon>
        <taxon>Tracheophyta</taxon>
        <taxon>Spermatophyta</taxon>
        <taxon>Magnoliopsida</taxon>
        <taxon>eudicotyledons</taxon>
        <taxon>Gunneridae</taxon>
        <taxon>Pentapetalae</taxon>
        <taxon>rosids</taxon>
        <taxon>fabids</taxon>
        <taxon>Fagales</taxon>
        <taxon>Juglandaceae</taxon>
        <taxon>Carya</taxon>
    </lineage>
</organism>
<comment type="caution">
    <text evidence="1">The sequence shown here is derived from an EMBL/GenBank/DDBJ whole genome shotgun (WGS) entry which is preliminary data.</text>
</comment>
<dbReference type="AlphaFoldDB" id="A0A922DPB7"/>